<keyword evidence="1" id="KW-0479">Metal-binding</keyword>
<organism evidence="6">
    <name type="scientific">Oryza barthii</name>
    <dbReference type="NCBI Taxonomy" id="65489"/>
    <lineage>
        <taxon>Eukaryota</taxon>
        <taxon>Viridiplantae</taxon>
        <taxon>Streptophyta</taxon>
        <taxon>Embryophyta</taxon>
        <taxon>Tracheophyta</taxon>
        <taxon>Spermatophyta</taxon>
        <taxon>Magnoliopsida</taxon>
        <taxon>Liliopsida</taxon>
        <taxon>Poales</taxon>
        <taxon>Poaceae</taxon>
        <taxon>BOP clade</taxon>
        <taxon>Oryzoideae</taxon>
        <taxon>Oryzeae</taxon>
        <taxon>Oryzinae</taxon>
        <taxon>Oryza</taxon>
    </lineage>
</organism>
<name>A0A0D3HW32_9ORYZ</name>
<feature type="domain" description="BED-type" evidence="5">
    <location>
        <begin position="107"/>
        <end position="149"/>
    </location>
</feature>
<reference evidence="6" key="2">
    <citation type="submission" date="2015-03" db="UniProtKB">
        <authorList>
            <consortium name="EnsemblPlants"/>
        </authorList>
    </citation>
    <scope>IDENTIFICATION</scope>
</reference>
<proteinExistence type="predicted"/>
<dbReference type="Proteomes" id="UP000026960">
    <property type="component" value="Chromosome 12"/>
</dbReference>
<dbReference type="GO" id="GO:0008270">
    <property type="term" value="F:zinc ion binding"/>
    <property type="evidence" value="ECO:0007669"/>
    <property type="project" value="UniProtKB-KW"/>
</dbReference>
<reference evidence="6" key="1">
    <citation type="journal article" date="2009" name="Rice">
        <title>De Novo Next Generation Sequencing of Plant Genomes.</title>
        <authorList>
            <person name="Rounsley S."/>
            <person name="Marri P.R."/>
            <person name="Yu Y."/>
            <person name="He R."/>
            <person name="Sisneros N."/>
            <person name="Goicoechea J.L."/>
            <person name="Lee S.J."/>
            <person name="Angelova A."/>
            <person name="Kudrna D."/>
            <person name="Luo M."/>
            <person name="Affourtit J."/>
            <person name="Desany B."/>
            <person name="Knight J."/>
            <person name="Niazi F."/>
            <person name="Egholm M."/>
            <person name="Wing R.A."/>
        </authorList>
    </citation>
    <scope>NUCLEOTIDE SEQUENCE [LARGE SCALE GENOMIC DNA]</scope>
    <source>
        <strain evidence="6">cv. IRGC 105608</strain>
    </source>
</reference>
<dbReference type="PaxDb" id="65489-OBART12G16880.1"/>
<evidence type="ECO:0000313" key="6">
    <source>
        <dbReference type="EnsemblPlants" id="OBART12G16880.1"/>
    </source>
</evidence>
<keyword evidence="2 4" id="KW-0863">Zinc-finger</keyword>
<dbReference type="GO" id="GO:0003677">
    <property type="term" value="F:DNA binding"/>
    <property type="evidence" value="ECO:0007669"/>
    <property type="project" value="InterPro"/>
</dbReference>
<evidence type="ECO:0000256" key="2">
    <source>
        <dbReference type="ARBA" id="ARBA00022771"/>
    </source>
</evidence>
<dbReference type="SMART" id="SM00614">
    <property type="entry name" value="ZnF_BED"/>
    <property type="match status" value="1"/>
</dbReference>
<sequence>METGSSSSHNNFITLQQQQQLNIVVTPGGATAAAAPGFAGVVAGGGDEVTTLVQLLDLGPDFTVLPDSMRSMSHAIEDDEDDDVTSGGNNNPIYNEASVTAVRRPSRRWSAVWAHTEFVDPSENYVKCSYCAKILTANSKGGTSHVKCHSEKLTYVLVIPISCEGNARIFHSNNTSAPSSILAKIKKEGRIWVKAGAATLQEFGILGDIV</sequence>
<dbReference type="Pfam" id="PF02892">
    <property type="entry name" value="zf-BED"/>
    <property type="match status" value="1"/>
</dbReference>
<dbReference type="STRING" id="65489.A0A0D3HW32"/>
<keyword evidence="3" id="KW-0862">Zinc</keyword>
<dbReference type="EnsemblPlants" id="OBART12G16880.1">
    <property type="protein sequence ID" value="OBART12G16880.1"/>
    <property type="gene ID" value="OBART12G16880"/>
</dbReference>
<dbReference type="Gramene" id="OBART12G16880.1">
    <property type="protein sequence ID" value="OBART12G16880.1"/>
    <property type="gene ID" value="OBART12G16880"/>
</dbReference>
<keyword evidence="7" id="KW-1185">Reference proteome</keyword>
<dbReference type="HOGENOM" id="CLU_1311824_0_0_1"/>
<dbReference type="AlphaFoldDB" id="A0A0D3HW32"/>
<evidence type="ECO:0000259" key="5">
    <source>
        <dbReference type="PROSITE" id="PS50808"/>
    </source>
</evidence>
<evidence type="ECO:0000256" key="4">
    <source>
        <dbReference type="PROSITE-ProRule" id="PRU00027"/>
    </source>
</evidence>
<accession>A0A0D3HW32</accession>
<dbReference type="InterPro" id="IPR003656">
    <property type="entry name" value="Znf_BED"/>
</dbReference>
<evidence type="ECO:0000256" key="1">
    <source>
        <dbReference type="ARBA" id="ARBA00022723"/>
    </source>
</evidence>
<protein>
    <recommendedName>
        <fullName evidence="5">BED-type domain-containing protein</fullName>
    </recommendedName>
</protein>
<evidence type="ECO:0000313" key="7">
    <source>
        <dbReference type="Proteomes" id="UP000026960"/>
    </source>
</evidence>
<dbReference type="PROSITE" id="PS50808">
    <property type="entry name" value="ZF_BED"/>
    <property type="match status" value="1"/>
</dbReference>
<evidence type="ECO:0000256" key="3">
    <source>
        <dbReference type="ARBA" id="ARBA00022833"/>
    </source>
</evidence>